<comment type="subcellular location">
    <subcellularLocation>
        <location evidence="1">Cytoplasm</location>
    </subcellularLocation>
</comment>
<reference evidence="5 6" key="1">
    <citation type="submission" date="2020-04" db="EMBL/GenBank/DDBJ databases">
        <authorList>
            <person name="Alioto T."/>
            <person name="Alioto T."/>
            <person name="Gomez Garrido J."/>
        </authorList>
    </citation>
    <scope>NUCLEOTIDE SEQUENCE [LARGE SCALE GENOMIC DNA]</scope>
</reference>
<dbReference type="PANTHER" id="PTHR48094:SF12">
    <property type="entry name" value="PARKINSON DISEASE PROTEIN 7 HOMOLOG"/>
    <property type="match status" value="1"/>
</dbReference>
<evidence type="ECO:0000256" key="3">
    <source>
        <dbReference type="ARBA" id="ARBA00023097"/>
    </source>
</evidence>
<comment type="caution">
    <text evidence="5">The sequence shown here is derived from an EMBL/GenBank/DDBJ whole genome shotgun (WGS) entry which is preliminary data.</text>
</comment>
<dbReference type="CDD" id="cd03135">
    <property type="entry name" value="GATase1_DJ-1"/>
    <property type="match status" value="1"/>
</dbReference>
<dbReference type="GO" id="GO:1903189">
    <property type="term" value="P:glyoxal metabolic process"/>
    <property type="evidence" value="ECO:0007669"/>
    <property type="project" value="TreeGrafter"/>
</dbReference>
<dbReference type="AlphaFoldDB" id="A0A8S1CEC6"/>
<dbReference type="Pfam" id="PF01965">
    <property type="entry name" value="DJ-1_PfpI"/>
    <property type="match status" value="1"/>
</dbReference>
<protein>
    <recommendedName>
        <fullName evidence="4">DJ-1/PfpI domain-containing protein</fullName>
    </recommendedName>
</protein>
<dbReference type="PANTHER" id="PTHR48094">
    <property type="entry name" value="PROTEIN/NUCLEIC ACID DEGLYCASE DJ-1-RELATED"/>
    <property type="match status" value="1"/>
</dbReference>
<dbReference type="OrthoDB" id="543156at2759"/>
<gene>
    <name evidence="5" type="ORF">CLODIP_2_CD15976</name>
</gene>
<keyword evidence="2" id="KW-0963">Cytoplasm</keyword>
<dbReference type="Gene3D" id="3.40.50.880">
    <property type="match status" value="1"/>
</dbReference>
<dbReference type="InterPro" id="IPR050325">
    <property type="entry name" value="Prot/Nucl_acid_deglycase"/>
</dbReference>
<dbReference type="InterPro" id="IPR029062">
    <property type="entry name" value="Class_I_gatase-like"/>
</dbReference>
<dbReference type="GO" id="GO:0005739">
    <property type="term" value="C:mitochondrion"/>
    <property type="evidence" value="ECO:0007669"/>
    <property type="project" value="TreeGrafter"/>
</dbReference>
<evidence type="ECO:0000256" key="2">
    <source>
        <dbReference type="ARBA" id="ARBA00022490"/>
    </source>
</evidence>
<dbReference type="GO" id="GO:0051896">
    <property type="term" value="P:regulation of phosphatidylinositol 3-kinase/protein kinase B signal transduction"/>
    <property type="evidence" value="ECO:0007669"/>
    <property type="project" value="UniProtKB-ARBA"/>
</dbReference>
<keyword evidence="6" id="KW-1185">Reference proteome</keyword>
<dbReference type="GO" id="GO:0046295">
    <property type="term" value="P:glycolate biosynthetic process"/>
    <property type="evidence" value="ECO:0007669"/>
    <property type="project" value="TreeGrafter"/>
</dbReference>
<accession>A0A8S1CEC6</accession>
<evidence type="ECO:0000313" key="5">
    <source>
        <dbReference type="EMBL" id="CAB3366745.1"/>
    </source>
</evidence>
<dbReference type="InterPro" id="IPR002818">
    <property type="entry name" value="DJ-1/PfpI"/>
</dbReference>
<sequence>MNPIFHLQRCSPVTSACSKKDVAAVCCSFVIILTPPFVRQSTCLCLCIAFDLLRSGLAVKSIFPSLQTQKLCQNMSKSAIVLLAEGAEEMEVITPVDTLRRAGVKVTLAGLAGSEPVKCSRDVLVVPDEALESAAGKGPFDAVILPGGLKGSQNLLESAAVGELIRKQEAEGRIVAAICAAPTALKQHGVGKGKKITSYPSVQGELEKGGEYTYLQDRVVVDGNLITSRGPGTALEFSLALVEALVGKEKAQELANGMLLKQ</sequence>
<proteinExistence type="predicted"/>
<evidence type="ECO:0000256" key="1">
    <source>
        <dbReference type="ARBA" id="ARBA00004496"/>
    </source>
</evidence>
<dbReference type="FunFam" id="3.40.50.880:FF:000022">
    <property type="entry name" value="protein deglycase DJ-1"/>
    <property type="match status" value="1"/>
</dbReference>
<dbReference type="NCBIfam" id="TIGR01383">
    <property type="entry name" value="not_thiJ"/>
    <property type="match status" value="1"/>
</dbReference>
<dbReference type="Proteomes" id="UP000494165">
    <property type="component" value="Unassembled WGS sequence"/>
</dbReference>
<dbReference type="EMBL" id="CADEPI010000026">
    <property type="protein sequence ID" value="CAB3366745.1"/>
    <property type="molecule type" value="Genomic_DNA"/>
</dbReference>
<keyword evidence="3" id="KW-0558">Oxidation</keyword>
<dbReference type="InterPro" id="IPR006287">
    <property type="entry name" value="DJ-1"/>
</dbReference>
<name>A0A8S1CEC6_9INSE</name>
<feature type="domain" description="DJ-1/PfpI" evidence="4">
    <location>
        <begin position="77"/>
        <end position="243"/>
    </location>
</feature>
<dbReference type="GO" id="GO:0006979">
    <property type="term" value="P:response to oxidative stress"/>
    <property type="evidence" value="ECO:0007669"/>
    <property type="project" value="UniProtKB-ARBA"/>
</dbReference>
<dbReference type="SUPFAM" id="SSF52317">
    <property type="entry name" value="Class I glutamine amidotransferase-like"/>
    <property type="match status" value="1"/>
</dbReference>
<evidence type="ECO:0000259" key="4">
    <source>
        <dbReference type="Pfam" id="PF01965"/>
    </source>
</evidence>
<organism evidence="5 6">
    <name type="scientific">Cloeon dipterum</name>
    <dbReference type="NCBI Taxonomy" id="197152"/>
    <lineage>
        <taxon>Eukaryota</taxon>
        <taxon>Metazoa</taxon>
        <taxon>Ecdysozoa</taxon>
        <taxon>Arthropoda</taxon>
        <taxon>Hexapoda</taxon>
        <taxon>Insecta</taxon>
        <taxon>Pterygota</taxon>
        <taxon>Palaeoptera</taxon>
        <taxon>Ephemeroptera</taxon>
        <taxon>Pisciforma</taxon>
        <taxon>Baetidae</taxon>
        <taxon>Cloeon</taxon>
    </lineage>
</organism>
<evidence type="ECO:0000313" key="6">
    <source>
        <dbReference type="Proteomes" id="UP000494165"/>
    </source>
</evidence>
<dbReference type="GO" id="GO:0005634">
    <property type="term" value="C:nucleus"/>
    <property type="evidence" value="ECO:0007669"/>
    <property type="project" value="TreeGrafter"/>
</dbReference>